<dbReference type="EMBL" id="LKEV01000005">
    <property type="protein sequence ID" value="KQB85989.1"/>
    <property type="molecule type" value="Genomic_DNA"/>
</dbReference>
<dbReference type="GO" id="GO:0016787">
    <property type="term" value="F:hydrolase activity"/>
    <property type="evidence" value="ECO:0007669"/>
    <property type="project" value="UniProtKB-KW"/>
</dbReference>
<dbReference type="Pfam" id="PF03990">
    <property type="entry name" value="DUF348"/>
    <property type="match status" value="3"/>
</dbReference>
<dbReference type="InterPro" id="IPR007137">
    <property type="entry name" value="DUF348"/>
</dbReference>
<dbReference type="EC" id="3.-.-.-" evidence="6"/>
<dbReference type="OrthoDB" id="1404170at2"/>
<sequence>MESLENTVKSRKSTSTIRRINSSRSMPLRMATGGVLATMVVGGVVVAQGQKSVVLDLNGERTELTTMSRDIAGALEEAGVEIDTEDLVYPAPSEKVADSATITVRTAKPVALVIDGEEQDIRSTALTVEELLSEHPEINPGSEVTADGSSRVTDGMTLEVTSPKVVAIHDGKNTSYTSLAAKTVGDALKQRGITLGEDDVVRPALNTPLSKNLSIVIDRVEKGEEKNTEEIEAPVEYTEDATLPEGEENVVEEGSTGLREITREILRINGEEKKNTVLHEEEKTPAVARVIARGTKPSERSVTVTTISGGTETIEETSSGASSSSSSSASAPAVPNGSVWDSLAQCEAGGDWSINTGNGFSGGLQFTPSTWAGFGGTEYAPEAHMATREQQIAVAERVQAAQGWGAWPACTAKLGIR</sequence>
<dbReference type="Pfam" id="PF07501">
    <property type="entry name" value="G5"/>
    <property type="match status" value="1"/>
</dbReference>
<evidence type="ECO:0000313" key="7">
    <source>
        <dbReference type="Proteomes" id="UP000050488"/>
    </source>
</evidence>
<dbReference type="PROSITE" id="PS51109">
    <property type="entry name" value="G5"/>
    <property type="match status" value="1"/>
</dbReference>
<dbReference type="CDD" id="cd13925">
    <property type="entry name" value="RPF"/>
    <property type="match status" value="1"/>
</dbReference>
<protein>
    <submittedName>
        <fullName evidence="6">Resuscitation-promoting factor Rpf2</fullName>
        <ecNumber evidence="6">3.-.-.-</ecNumber>
    </submittedName>
</protein>
<organism evidence="6 7">
    <name type="scientific">Corynebacterium lowii</name>
    <dbReference type="NCBI Taxonomy" id="1544413"/>
    <lineage>
        <taxon>Bacteria</taxon>
        <taxon>Bacillati</taxon>
        <taxon>Actinomycetota</taxon>
        <taxon>Actinomycetes</taxon>
        <taxon>Mycobacteriales</taxon>
        <taxon>Corynebacteriaceae</taxon>
        <taxon>Corynebacterium</taxon>
    </lineage>
</organism>
<dbReference type="Pfam" id="PF06737">
    <property type="entry name" value="Transglycosylas"/>
    <property type="match status" value="1"/>
</dbReference>
<feature type="region of interest" description="Disordered" evidence="4">
    <location>
        <begin position="299"/>
        <end position="335"/>
    </location>
</feature>
<dbReference type="Proteomes" id="UP000050488">
    <property type="component" value="Unassembled WGS sequence"/>
</dbReference>
<feature type="compositionally biased region" description="Low complexity" evidence="4">
    <location>
        <begin position="301"/>
        <end position="331"/>
    </location>
</feature>
<dbReference type="Gene3D" id="1.10.530.10">
    <property type="match status" value="1"/>
</dbReference>
<evidence type="ECO:0000256" key="4">
    <source>
        <dbReference type="SAM" id="MobiDB-lite"/>
    </source>
</evidence>
<accession>A0A0Q0UDM3</accession>
<dbReference type="InterPro" id="IPR011098">
    <property type="entry name" value="G5_dom"/>
</dbReference>
<feature type="domain" description="G5" evidence="5">
    <location>
        <begin position="217"/>
        <end position="297"/>
    </location>
</feature>
<comment type="similarity">
    <text evidence="1">Belongs to the transglycosylase family. Rpf subfamily.</text>
</comment>
<evidence type="ECO:0000256" key="1">
    <source>
        <dbReference type="ARBA" id="ARBA00010830"/>
    </source>
</evidence>
<keyword evidence="3 6" id="KW-0378">Hydrolase</keyword>
<name>A0A0Q0UDM3_9CORY</name>
<dbReference type="SMART" id="SM01208">
    <property type="entry name" value="G5"/>
    <property type="match status" value="1"/>
</dbReference>
<evidence type="ECO:0000256" key="3">
    <source>
        <dbReference type="ARBA" id="ARBA00022801"/>
    </source>
</evidence>
<dbReference type="InterPro" id="IPR010618">
    <property type="entry name" value="RPF"/>
</dbReference>
<dbReference type="InterPro" id="IPR023346">
    <property type="entry name" value="Lysozyme-like_dom_sf"/>
</dbReference>
<proteinExistence type="inferred from homology"/>
<dbReference type="AlphaFoldDB" id="A0A0Q0UDM3"/>
<gene>
    <name evidence="6" type="primary">rpf2</name>
    <name evidence="6" type="ORF">Clow_01731</name>
</gene>
<reference evidence="6 7" key="1">
    <citation type="submission" date="2015-10" db="EMBL/GenBank/DDBJ databases">
        <title>Corynebacteirum lowii and Corynebacterium oculi species nova, derived from human clinical disease and and emended description of Corynebacterium mastiditis.</title>
        <authorList>
            <person name="Bernard K."/>
            <person name="Pacheco A.L."/>
            <person name="Mcdougall C."/>
            <person name="Burtx T."/>
            <person name="Weibe D."/>
            <person name="Tyler S."/>
            <person name="Olson A.B."/>
            <person name="Cnockaert M."/>
            <person name="Eguchi H."/>
            <person name="Kuwahara T."/>
            <person name="Nakayama-Imaohji H."/>
            <person name="Boudewijins M."/>
            <person name="Van Hoecke F."/>
            <person name="Bernier A.-M."/>
            <person name="Vandamme P."/>
        </authorList>
    </citation>
    <scope>NUCLEOTIDE SEQUENCE [LARGE SCALE GENOMIC DNA]</scope>
    <source>
        <strain evidence="6 7">NML 130206</strain>
    </source>
</reference>
<dbReference type="SUPFAM" id="SSF53955">
    <property type="entry name" value="Lysozyme-like"/>
    <property type="match status" value="1"/>
</dbReference>
<comment type="caution">
    <text evidence="6">The sequence shown here is derived from an EMBL/GenBank/DDBJ whole genome shotgun (WGS) entry which is preliminary data.</text>
</comment>
<keyword evidence="2" id="KW-0732">Signal</keyword>
<evidence type="ECO:0000313" key="6">
    <source>
        <dbReference type="EMBL" id="KQB85989.1"/>
    </source>
</evidence>
<dbReference type="STRING" id="1544413.Clow_01731"/>
<evidence type="ECO:0000256" key="2">
    <source>
        <dbReference type="ARBA" id="ARBA00022729"/>
    </source>
</evidence>
<dbReference type="Gene3D" id="2.20.230.10">
    <property type="entry name" value="Resuscitation-promoting factor rpfb"/>
    <property type="match status" value="1"/>
</dbReference>
<dbReference type="PATRIC" id="fig|1544413.3.peg.1740"/>
<evidence type="ECO:0000259" key="5">
    <source>
        <dbReference type="PROSITE" id="PS51109"/>
    </source>
</evidence>
<keyword evidence="7" id="KW-1185">Reference proteome</keyword>